<feature type="transmembrane region" description="Helical" evidence="7">
    <location>
        <begin position="202"/>
        <end position="220"/>
    </location>
</feature>
<keyword evidence="6 7" id="KW-0472">Membrane</keyword>
<dbReference type="RefSeq" id="WP_393994069.1">
    <property type="nucleotide sequence ID" value="NZ_JBAFVH010000012.1"/>
</dbReference>
<feature type="transmembrane region" description="Helical" evidence="7">
    <location>
        <begin position="77"/>
        <end position="97"/>
    </location>
</feature>
<evidence type="ECO:0000259" key="8">
    <source>
        <dbReference type="PROSITE" id="PS50850"/>
    </source>
</evidence>
<proteinExistence type="predicted"/>
<feature type="transmembrane region" description="Helical" evidence="7">
    <location>
        <begin position="331"/>
        <end position="349"/>
    </location>
</feature>
<feature type="transmembrane region" description="Helical" evidence="7">
    <location>
        <begin position="48"/>
        <end position="70"/>
    </location>
</feature>
<reference evidence="9 10" key="1">
    <citation type="submission" date="2024-02" db="EMBL/GenBank/DDBJ databases">
        <title>Expansion and revision of Xanthobacter and proposal of Roseixanthobacter gen. nov.</title>
        <authorList>
            <person name="Soltysiak M.P.M."/>
            <person name="Jalihal A."/>
            <person name="Ory A."/>
            <person name="Chrisophersen C."/>
            <person name="Lee A.D."/>
            <person name="Boulton J."/>
            <person name="Springer M."/>
        </authorList>
    </citation>
    <scope>NUCLEOTIDE SEQUENCE [LARGE SCALE GENOMIC DNA]</scope>
    <source>
        <strain evidence="9 10">23A</strain>
    </source>
</reference>
<dbReference type="InterPro" id="IPR020846">
    <property type="entry name" value="MFS_dom"/>
</dbReference>
<evidence type="ECO:0000256" key="7">
    <source>
        <dbReference type="SAM" id="Phobius"/>
    </source>
</evidence>
<dbReference type="Proteomes" id="UP001604002">
    <property type="component" value="Unassembled WGS sequence"/>
</dbReference>
<evidence type="ECO:0000256" key="2">
    <source>
        <dbReference type="ARBA" id="ARBA00022448"/>
    </source>
</evidence>
<feature type="transmembrane region" description="Helical" evidence="7">
    <location>
        <begin position="164"/>
        <end position="182"/>
    </location>
</feature>
<name>A0ABW7A125_9HYPH</name>
<dbReference type="PROSITE" id="PS50850">
    <property type="entry name" value="MFS"/>
    <property type="match status" value="1"/>
</dbReference>
<evidence type="ECO:0000256" key="1">
    <source>
        <dbReference type="ARBA" id="ARBA00004651"/>
    </source>
</evidence>
<feature type="domain" description="Major facilitator superfamily (MFS) profile" evidence="8">
    <location>
        <begin position="12"/>
        <end position="458"/>
    </location>
</feature>
<keyword evidence="2" id="KW-0813">Transport</keyword>
<evidence type="ECO:0000256" key="3">
    <source>
        <dbReference type="ARBA" id="ARBA00022475"/>
    </source>
</evidence>
<evidence type="ECO:0000256" key="5">
    <source>
        <dbReference type="ARBA" id="ARBA00022989"/>
    </source>
</evidence>
<evidence type="ECO:0000313" key="10">
    <source>
        <dbReference type="Proteomes" id="UP001604002"/>
    </source>
</evidence>
<evidence type="ECO:0000256" key="6">
    <source>
        <dbReference type="ARBA" id="ARBA00023136"/>
    </source>
</evidence>
<protein>
    <submittedName>
        <fullName evidence="9">MFS transporter</fullName>
    </submittedName>
</protein>
<keyword evidence="10" id="KW-1185">Reference proteome</keyword>
<feature type="transmembrane region" description="Helical" evidence="7">
    <location>
        <begin position="136"/>
        <end position="158"/>
    </location>
</feature>
<feature type="transmembrane region" description="Helical" evidence="7">
    <location>
        <begin position="265"/>
        <end position="286"/>
    </location>
</feature>
<dbReference type="PANTHER" id="PTHR42718:SF46">
    <property type="entry name" value="BLR6921 PROTEIN"/>
    <property type="match status" value="1"/>
</dbReference>
<dbReference type="EMBL" id="JBAFVH010000012">
    <property type="protein sequence ID" value="MFG1374422.1"/>
    <property type="molecule type" value="Genomic_DNA"/>
</dbReference>
<dbReference type="PANTHER" id="PTHR42718">
    <property type="entry name" value="MAJOR FACILITATOR SUPERFAMILY MULTIDRUG TRANSPORTER MFSC"/>
    <property type="match status" value="1"/>
</dbReference>
<dbReference type="PRINTS" id="PR01036">
    <property type="entry name" value="TCRTETB"/>
</dbReference>
<keyword evidence="4 7" id="KW-0812">Transmembrane</keyword>
<evidence type="ECO:0000256" key="4">
    <source>
        <dbReference type="ARBA" id="ARBA00022692"/>
    </source>
</evidence>
<evidence type="ECO:0000313" key="9">
    <source>
        <dbReference type="EMBL" id="MFG1374422.1"/>
    </source>
</evidence>
<dbReference type="InterPro" id="IPR011701">
    <property type="entry name" value="MFS"/>
</dbReference>
<gene>
    <name evidence="9" type="ORF">V5F32_19765</name>
</gene>
<dbReference type="Pfam" id="PF07690">
    <property type="entry name" value="MFS_1"/>
    <property type="match status" value="2"/>
</dbReference>
<feature type="transmembrane region" description="Helical" evidence="7">
    <location>
        <begin position="392"/>
        <end position="412"/>
    </location>
</feature>
<keyword evidence="3" id="KW-1003">Cell membrane</keyword>
<dbReference type="InterPro" id="IPR036259">
    <property type="entry name" value="MFS_trans_sf"/>
</dbReference>
<feature type="transmembrane region" description="Helical" evidence="7">
    <location>
        <begin position="103"/>
        <end position="124"/>
    </location>
</feature>
<sequence>MPRHALPPQVLIPLIVACALFMEQVDATVIATSLPAIAASLKEDPVALKLALTSYLLSLAVFIPASGWAADRYGARTVFRSAIVIFTIGSILCGLSTSLTDFVLYRIVQGMGGAMMVPVGRLVILRSVPKTELVSALAWLTIPALLGPVFGPPLGGFITTYFDWRLIFFINVPIGVLGVFLATRFIENVREEDVPPLDLKGLVLSGIGLAGLVFGFAVLGQELVPVWAALAVAGIGAGALWLYVRHARVTPHAVLDLNLLRHSSFRAGVVGGSLFRVGIGALPFLLPLMLQLSFGLSPFASGMLTFAASAGALIMKFTAAPLLRRLGYKRVLLANAVLSAGFIAVNAAFTPLTPHWIIVMVLLVGGFLRSLQFTALNALSYAEVEPQEMSRATSFASVAQQVSLSCGVALAGFVLETLRADRGEMAVTQGDFAVAFLVVAVVSLASLAYFVGLPRNAGAELTGRKPDLADPRSEVSPDH</sequence>
<dbReference type="Gene3D" id="1.20.1720.10">
    <property type="entry name" value="Multidrug resistance protein D"/>
    <property type="match status" value="1"/>
</dbReference>
<accession>A0ABW7A125</accession>
<dbReference type="SUPFAM" id="SSF103473">
    <property type="entry name" value="MFS general substrate transporter"/>
    <property type="match status" value="1"/>
</dbReference>
<feature type="transmembrane region" description="Helical" evidence="7">
    <location>
        <begin position="298"/>
        <end position="319"/>
    </location>
</feature>
<organism evidence="9 10">
    <name type="scientific">Xanthobacter oligotrophicus</name>
    <dbReference type="NCBI Taxonomy" id="2607286"/>
    <lineage>
        <taxon>Bacteria</taxon>
        <taxon>Pseudomonadati</taxon>
        <taxon>Pseudomonadota</taxon>
        <taxon>Alphaproteobacteria</taxon>
        <taxon>Hyphomicrobiales</taxon>
        <taxon>Xanthobacteraceae</taxon>
        <taxon>Xanthobacter</taxon>
    </lineage>
</organism>
<feature type="transmembrane region" description="Helical" evidence="7">
    <location>
        <begin position="355"/>
        <end position="380"/>
    </location>
</feature>
<feature type="transmembrane region" description="Helical" evidence="7">
    <location>
        <begin position="432"/>
        <end position="451"/>
    </location>
</feature>
<dbReference type="Gene3D" id="1.20.1250.20">
    <property type="entry name" value="MFS general substrate transporter like domains"/>
    <property type="match status" value="1"/>
</dbReference>
<dbReference type="CDD" id="cd17503">
    <property type="entry name" value="MFS_LmrB_MDR_like"/>
    <property type="match status" value="1"/>
</dbReference>
<feature type="transmembrane region" description="Helical" evidence="7">
    <location>
        <begin position="226"/>
        <end position="244"/>
    </location>
</feature>
<comment type="subcellular location">
    <subcellularLocation>
        <location evidence="1">Cell membrane</location>
        <topology evidence="1">Multi-pass membrane protein</topology>
    </subcellularLocation>
</comment>
<dbReference type="PROSITE" id="PS51257">
    <property type="entry name" value="PROKAR_LIPOPROTEIN"/>
    <property type="match status" value="1"/>
</dbReference>
<keyword evidence="5 7" id="KW-1133">Transmembrane helix</keyword>
<comment type="caution">
    <text evidence="9">The sequence shown here is derived from an EMBL/GenBank/DDBJ whole genome shotgun (WGS) entry which is preliminary data.</text>
</comment>